<comment type="caution">
    <text evidence="2">The sequence shown here is derived from an EMBL/GenBank/DDBJ whole genome shotgun (WGS) entry which is preliminary data.</text>
</comment>
<gene>
    <name evidence="2" type="ORF">AB0C36_32875</name>
</gene>
<evidence type="ECO:0000313" key="2">
    <source>
        <dbReference type="EMBL" id="MEU8138285.1"/>
    </source>
</evidence>
<evidence type="ECO:0008006" key="4">
    <source>
        <dbReference type="Google" id="ProtNLM"/>
    </source>
</evidence>
<evidence type="ECO:0000256" key="1">
    <source>
        <dbReference type="SAM" id="MobiDB-lite"/>
    </source>
</evidence>
<protein>
    <recommendedName>
        <fullName evidence="4">Lipoprotein</fullName>
    </recommendedName>
</protein>
<dbReference type="PROSITE" id="PS51257">
    <property type="entry name" value="PROKAR_LIPOPROTEIN"/>
    <property type="match status" value="1"/>
</dbReference>
<evidence type="ECO:0000313" key="3">
    <source>
        <dbReference type="Proteomes" id="UP001551482"/>
    </source>
</evidence>
<name>A0ABV3DRA6_9ACTN</name>
<organism evidence="2 3">
    <name type="scientific">Streptodolium elevatio</name>
    <dbReference type="NCBI Taxonomy" id="3157996"/>
    <lineage>
        <taxon>Bacteria</taxon>
        <taxon>Bacillati</taxon>
        <taxon>Actinomycetota</taxon>
        <taxon>Actinomycetes</taxon>
        <taxon>Kitasatosporales</taxon>
        <taxon>Streptomycetaceae</taxon>
        <taxon>Streptodolium</taxon>
    </lineage>
</organism>
<dbReference type="EMBL" id="JBEZFP010000117">
    <property type="protein sequence ID" value="MEU8138285.1"/>
    <property type="molecule type" value="Genomic_DNA"/>
</dbReference>
<accession>A0ABV3DRA6</accession>
<reference evidence="2 3" key="1">
    <citation type="submission" date="2024-06" db="EMBL/GenBank/DDBJ databases">
        <title>The Natural Products Discovery Center: Release of the First 8490 Sequenced Strains for Exploring Actinobacteria Biosynthetic Diversity.</title>
        <authorList>
            <person name="Kalkreuter E."/>
            <person name="Kautsar S.A."/>
            <person name="Yang D."/>
            <person name="Bader C.D."/>
            <person name="Teijaro C.N."/>
            <person name="Fluegel L."/>
            <person name="Davis C.M."/>
            <person name="Simpson J.R."/>
            <person name="Lauterbach L."/>
            <person name="Steele A.D."/>
            <person name="Gui C."/>
            <person name="Meng S."/>
            <person name="Li G."/>
            <person name="Viehrig K."/>
            <person name="Ye F."/>
            <person name="Su P."/>
            <person name="Kiefer A.F."/>
            <person name="Nichols A."/>
            <person name="Cepeda A.J."/>
            <person name="Yan W."/>
            <person name="Fan B."/>
            <person name="Jiang Y."/>
            <person name="Adhikari A."/>
            <person name="Zheng C.-J."/>
            <person name="Schuster L."/>
            <person name="Cowan T.M."/>
            <person name="Smanski M.J."/>
            <person name="Chevrette M.G."/>
            <person name="De Carvalho L.P.S."/>
            <person name="Shen B."/>
        </authorList>
    </citation>
    <scope>NUCLEOTIDE SEQUENCE [LARGE SCALE GENOMIC DNA]</scope>
    <source>
        <strain evidence="2 3">NPDC048946</strain>
    </source>
</reference>
<dbReference type="RefSeq" id="WP_358361422.1">
    <property type="nucleotide sequence ID" value="NZ_JBEZFP010000117.1"/>
</dbReference>
<feature type="region of interest" description="Disordered" evidence="1">
    <location>
        <begin position="62"/>
        <end position="88"/>
    </location>
</feature>
<sequence>MMRRLPVHLAVAVSLAAVCGCSTPSERRDAATAAARHYAQAVRAGDWAMACAALAPTSREELEQAGKSSCPDALGQEELPDAGEARHTDVHGNQARVVFAQDTVFLARFPSGWKVTAAGCHEQAGDEPYQCEIKGR</sequence>
<dbReference type="Proteomes" id="UP001551482">
    <property type="component" value="Unassembled WGS sequence"/>
</dbReference>
<keyword evidence="3" id="KW-1185">Reference proteome</keyword>
<proteinExistence type="predicted"/>